<dbReference type="PANTHER" id="PTHR13353">
    <property type="entry name" value="TRANSMEMBRANE PROTEIN 19"/>
    <property type="match status" value="1"/>
</dbReference>
<dbReference type="InterPro" id="IPR002794">
    <property type="entry name" value="DUF92_TMEM19"/>
</dbReference>
<feature type="transmembrane region" description="Helical" evidence="6">
    <location>
        <begin position="225"/>
        <end position="244"/>
    </location>
</feature>
<dbReference type="Proteomes" id="UP001157974">
    <property type="component" value="Unassembled WGS sequence"/>
</dbReference>
<sequence length="307" mass="31884">MIRTGFVGCLGSGFSGSRLGRLRSAPGGLGPVHNKTPQNRRLACTPQALLVPASRVAIALAVHAGLLGVGWKYGERFLTKAGVAHACALGLLLWCSMGFSGWSLAATFFIIGNLATKVGKEIKEKEGTSEKRGGARGPENVWGAAGPAAICALVTLLSPALFSGQAVGLVALFGQLGYASAVATKTFDTLSSEIGKAYGKTTIRVTNFEVVPRGTEGAVSLEGTLAGLAGAVLISVFAWYAFLIPYLDIPVCIVAAFLANWVEGIVGSSFQEKMGLTNEAVNVINTGSGVVFAISIRVLLTMLNVFY</sequence>
<feature type="transmembrane region" description="Helical" evidence="6">
    <location>
        <begin position="48"/>
        <end position="71"/>
    </location>
</feature>
<protein>
    <recommendedName>
        <fullName evidence="9">TIGR00297 family protein</fullName>
    </recommendedName>
</protein>
<feature type="transmembrane region" description="Helical" evidence="6">
    <location>
        <begin position="141"/>
        <end position="162"/>
    </location>
</feature>
<name>A0AAV8V2B2_9RHOD</name>
<evidence type="ECO:0000256" key="6">
    <source>
        <dbReference type="SAM" id="Phobius"/>
    </source>
</evidence>
<comment type="similarity">
    <text evidence="2">Belongs to the TMEM19 family.</text>
</comment>
<evidence type="ECO:0008006" key="9">
    <source>
        <dbReference type="Google" id="ProtNLM"/>
    </source>
</evidence>
<comment type="caution">
    <text evidence="7">The sequence shown here is derived from an EMBL/GenBank/DDBJ whole genome shotgun (WGS) entry which is preliminary data.</text>
</comment>
<gene>
    <name evidence="7" type="ORF">NDN08_003395</name>
</gene>
<comment type="subcellular location">
    <subcellularLocation>
        <location evidence="1">Membrane</location>
        <topology evidence="1">Multi-pass membrane protein</topology>
    </subcellularLocation>
</comment>
<reference evidence="7 8" key="1">
    <citation type="journal article" date="2023" name="Nat. Commun.">
        <title>Origin of minicircular mitochondrial genomes in red algae.</title>
        <authorList>
            <person name="Lee Y."/>
            <person name="Cho C.H."/>
            <person name="Lee Y.M."/>
            <person name="Park S.I."/>
            <person name="Yang J.H."/>
            <person name="West J.A."/>
            <person name="Bhattacharya D."/>
            <person name="Yoon H.S."/>
        </authorList>
    </citation>
    <scope>NUCLEOTIDE SEQUENCE [LARGE SCALE GENOMIC DNA]</scope>
    <source>
        <strain evidence="7 8">CCMP1338</strain>
        <tissue evidence="7">Whole cell</tissue>
    </source>
</reference>
<keyword evidence="8" id="KW-1185">Reference proteome</keyword>
<evidence type="ECO:0000256" key="5">
    <source>
        <dbReference type="ARBA" id="ARBA00023136"/>
    </source>
</evidence>
<dbReference type="AlphaFoldDB" id="A0AAV8V2B2"/>
<evidence type="ECO:0000256" key="3">
    <source>
        <dbReference type="ARBA" id="ARBA00022692"/>
    </source>
</evidence>
<dbReference type="PANTHER" id="PTHR13353:SF5">
    <property type="entry name" value="TRANSMEMBRANE PROTEIN 19"/>
    <property type="match status" value="1"/>
</dbReference>
<dbReference type="GO" id="GO:0016020">
    <property type="term" value="C:membrane"/>
    <property type="evidence" value="ECO:0007669"/>
    <property type="project" value="UniProtKB-SubCell"/>
</dbReference>
<evidence type="ECO:0000256" key="4">
    <source>
        <dbReference type="ARBA" id="ARBA00022989"/>
    </source>
</evidence>
<dbReference type="Pfam" id="PF01940">
    <property type="entry name" value="DUF92"/>
    <property type="match status" value="1"/>
</dbReference>
<evidence type="ECO:0000256" key="2">
    <source>
        <dbReference type="ARBA" id="ARBA00009012"/>
    </source>
</evidence>
<evidence type="ECO:0000256" key="1">
    <source>
        <dbReference type="ARBA" id="ARBA00004141"/>
    </source>
</evidence>
<proteinExistence type="inferred from homology"/>
<evidence type="ECO:0000313" key="7">
    <source>
        <dbReference type="EMBL" id="KAJ8906911.1"/>
    </source>
</evidence>
<dbReference type="EMBL" id="JAMWBK010000003">
    <property type="protein sequence ID" value="KAJ8906911.1"/>
    <property type="molecule type" value="Genomic_DNA"/>
</dbReference>
<keyword evidence="4 6" id="KW-1133">Transmembrane helix</keyword>
<organism evidence="7 8">
    <name type="scientific">Rhodosorus marinus</name>
    <dbReference type="NCBI Taxonomy" id="101924"/>
    <lineage>
        <taxon>Eukaryota</taxon>
        <taxon>Rhodophyta</taxon>
        <taxon>Stylonematophyceae</taxon>
        <taxon>Stylonematales</taxon>
        <taxon>Stylonemataceae</taxon>
        <taxon>Rhodosorus</taxon>
    </lineage>
</organism>
<feature type="transmembrane region" description="Helical" evidence="6">
    <location>
        <begin position="91"/>
        <end position="115"/>
    </location>
</feature>
<keyword evidence="5 6" id="KW-0472">Membrane</keyword>
<feature type="transmembrane region" description="Helical" evidence="6">
    <location>
        <begin position="283"/>
        <end position="306"/>
    </location>
</feature>
<accession>A0AAV8V2B2</accession>
<keyword evidence="3 6" id="KW-0812">Transmembrane</keyword>
<evidence type="ECO:0000313" key="8">
    <source>
        <dbReference type="Proteomes" id="UP001157974"/>
    </source>
</evidence>